<comment type="caution">
    <text evidence="1">The sequence shown here is derived from an EMBL/GenBank/DDBJ whole genome shotgun (WGS) entry which is preliminary data.</text>
</comment>
<reference evidence="1" key="1">
    <citation type="submission" date="2022-12" db="EMBL/GenBank/DDBJ databases">
        <authorList>
            <person name="Petersen C."/>
        </authorList>
    </citation>
    <scope>NUCLEOTIDE SEQUENCE</scope>
    <source>
        <strain evidence="1">IBT 30728</strain>
    </source>
</reference>
<protein>
    <submittedName>
        <fullName evidence="1">Acetyl-coenzyme A synthetase</fullName>
    </submittedName>
</protein>
<reference evidence="1" key="2">
    <citation type="journal article" date="2023" name="IMA Fungus">
        <title>Comparative genomic study of the Penicillium genus elucidates a diverse pangenome and 15 lateral gene transfer events.</title>
        <authorList>
            <person name="Petersen C."/>
            <person name="Sorensen T."/>
            <person name="Nielsen M.R."/>
            <person name="Sondergaard T.E."/>
            <person name="Sorensen J.L."/>
            <person name="Fitzpatrick D.A."/>
            <person name="Frisvad J.C."/>
            <person name="Nielsen K.L."/>
        </authorList>
    </citation>
    <scope>NUCLEOTIDE SEQUENCE</scope>
    <source>
        <strain evidence="1">IBT 30728</strain>
    </source>
</reference>
<keyword evidence="2" id="KW-1185">Reference proteome</keyword>
<dbReference type="GeneID" id="81621271"/>
<dbReference type="EMBL" id="JAPWDQ010000002">
    <property type="protein sequence ID" value="KAJ5492673.1"/>
    <property type="molecule type" value="Genomic_DNA"/>
</dbReference>
<proteinExistence type="predicted"/>
<organism evidence="1 2">
    <name type="scientific">Penicillium diatomitis</name>
    <dbReference type="NCBI Taxonomy" id="2819901"/>
    <lineage>
        <taxon>Eukaryota</taxon>
        <taxon>Fungi</taxon>
        <taxon>Dikarya</taxon>
        <taxon>Ascomycota</taxon>
        <taxon>Pezizomycotina</taxon>
        <taxon>Eurotiomycetes</taxon>
        <taxon>Eurotiomycetidae</taxon>
        <taxon>Eurotiales</taxon>
        <taxon>Aspergillaceae</taxon>
        <taxon>Penicillium</taxon>
    </lineage>
</organism>
<name>A0A9W9XGZ3_9EURO</name>
<sequence>MGDVNPSFEPEIIHVAPRWRVRHPSTSYLAGLLDYPASYKKFVQHPSASWVRQARDLLSLSCNFHATSVGSFQHGGNAWFLDDHLDACSTALTDTRRKIPEALFILYELDDPTSFTLDGLTTGPWSLEATGLRCMAEEEEEEEEEEEGGGKFWDIGVALSGGSTTVEIICQVYGEK</sequence>
<dbReference type="RefSeq" id="XP_056793053.1">
    <property type="nucleotide sequence ID" value="XM_056931022.1"/>
</dbReference>
<evidence type="ECO:0000313" key="1">
    <source>
        <dbReference type="EMBL" id="KAJ5492673.1"/>
    </source>
</evidence>
<dbReference type="AlphaFoldDB" id="A0A9W9XGZ3"/>
<accession>A0A9W9XGZ3</accession>
<evidence type="ECO:0000313" key="2">
    <source>
        <dbReference type="Proteomes" id="UP001148312"/>
    </source>
</evidence>
<gene>
    <name evidence="1" type="ORF">N7539_001419</name>
</gene>
<dbReference type="Proteomes" id="UP001148312">
    <property type="component" value="Unassembled WGS sequence"/>
</dbReference>